<sequence length="356" mass="38959">MVIKLNVQMKTIFFISFMALIACSRGGSGGGGEQPPKADTTFTNPLLSSGPDPWVLQKDGYYYFMRTLGNRLAISKTQYLDKLSNASPVTVWTPPAGMAWSTDIWAPELHFVNNKWYIYFAADSAGINSTHRIYVLENAAADPMNVGTWVFKGKLMETADKWAIDATIFTYNGSNYAAWSGWQGNSDGEQDIYIAKMQDAYTLGSRVLISKPTYPWEKISTNVFVNEGPEALFNSSGNLFLTYSANGCWTDDYCLGMLTLKPGGDPLNAADWTKSANPVFTKNTSGNAFGPGHNGFFKSPDGKEDWIIYHANSASGQGCGDQRNPRMQKVGWNTDGTPNFGVPVGTGVQIKKPSGE</sequence>
<evidence type="ECO:0000256" key="5">
    <source>
        <dbReference type="RuleBase" id="RU361187"/>
    </source>
</evidence>
<dbReference type="CDD" id="cd18820">
    <property type="entry name" value="GH43_LbAraf43-like"/>
    <property type="match status" value="1"/>
</dbReference>
<name>A0ABX3NNS7_9BACT</name>
<comment type="similarity">
    <text evidence="1 5">Belongs to the glycosyl hydrolase 43 family.</text>
</comment>
<dbReference type="PANTHER" id="PTHR43817:SF1">
    <property type="entry name" value="HYDROLASE, FAMILY 43, PUTATIVE (AFU_ORTHOLOGUE AFUA_3G01660)-RELATED"/>
    <property type="match status" value="1"/>
</dbReference>
<evidence type="ECO:0000256" key="3">
    <source>
        <dbReference type="ARBA" id="ARBA00022801"/>
    </source>
</evidence>
<evidence type="ECO:0000256" key="2">
    <source>
        <dbReference type="ARBA" id="ARBA00022729"/>
    </source>
</evidence>
<organism evidence="8 9">
    <name type="scientific">Niastella koreensis</name>
    <dbReference type="NCBI Taxonomy" id="354356"/>
    <lineage>
        <taxon>Bacteria</taxon>
        <taxon>Pseudomonadati</taxon>
        <taxon>Bacteroidota</taxon>
        <taxon>Chitinophagia</taxon>
        <taxon>Chitinophagales</taxon>
        <taxon>Chitinophagaceae</taxon>
        <taxon>Niastella</taxon>
    </lineage>
</organism>
<dbReference type="SUPFAM" id="SSF75005">
    <property type="entry name" value="Arabinanase/levansucrase/invertase"/>
    <property type="match status" value="1"/>
</dbReference>
<keyword evidence="2 7" id="KW-0732">Signal</keyword>
<dbReference type="InterPro" id="IPR016828">
    <property type="entry name" value="Alpha-L-arabinofuranosidase"/>
</dbReference>
<dbReference type="InterPro" id="IPR006710">
    <property type="entry name" value="Glyco_hydro_43"/>
</dbReference>
<dbReference type="PIRSF" id="PIRSF025414">
    <property type="entry name" value="Alpha-L-arabinofuranosidase"/>
    <property type="match status" value="1"/>
</dbReference>
<protein>
    <submittedName>
        <fullName evidence="8">Glycosyl hydrolase family 43</fullName>
    </submittedName>
</protein>
<evidence type="ECO:0000256" key="6">
    <source>
        <dbReference type="SAM" id="MobiDB-lite"/>
    </source>
</evidence>
<gene>
    <name evidence="8" type="ORF">A4D02_16465</name>
</gene>
<accession>A0ABX3NNS7</accession>
<dbReference type="InterPro" id="IPR023296">
    <property type="entry name" value="Glyco_hydro_beta-prop_sf"/>
</dbReference>
<evidence type="ECO:0000256" key="4">
    <source>
        <dbReference type="ARBA" id="ARBA00023295"/>
    </source>
</evidence>
<dbReference type="EMBL" id="LWBO01000077">
    <property type="protein sequence ID" value="OQP40502.1"/>
    <property type="molecule type" value="Genomic_DNA"/>
</dbReference>
<proteinExistence type="inferred from homology"/>
<evidence type="ECO:0000256" key="1">
    <source>
        <dbReference type="ARBA" id="ARBA00009865"/>
    </source>
</evidence>
<evidence type="ECO:0000313" key="8">
    <source>
        <dbReference type="EMBL" id="OQP40502.1"/>
    </source>
</evidence>
<comment type="caution">
    <text evidence="8">The sequence shown here is derived from an EMBL/GenBank/DDBJ whole genome shotgun (WGS) entry which is preliminary data.</text>
</comment>
<dbReference type="Pfam" id="PF04616">
    <property type="entry name" value="Glyco_hydro_43"/>
    <property type="match status" value="1"/>
</dbReference>
<feature type="chain" id="PRO_5047151441" evidence="7">
    <location>
        <begin position="22"/>
        <end position="356"/>
    </location>
</feature>
<keyword evidence="4 5" id="KW-0326">Glycosidase</keyword>
<dbReference type="PANTHER" id="PTHR43817">
    <property type="entry name" value="GLYCOSYL HYDROLASE"/>
    <property type="match status" value="1"/>
</dbReference>
<feature type="signal peptide" evidence="7">
    <location>
        <begin position="1"/>
        <end position="21"/>
    </location>
</feature>
<keyword evidence="3 5" id="KW-0378">Hydrolase</keyword>
<dbReference type="PROSITE" id="PS51257">
    <property type="entry name" value="PROKAR_LIPOPROTEIN"/>
    <property type="match status" value="1"/>
</dbReference>
<dbReference type="Proteomes" id="UP000192277">
    <property type="component" value="Unassembled WGS sequence"/>
</dbReference>
<reference evidence="8 9" key="1">
    <citation type="submission" date="2016-04" db="EMBL/GenBank/DDBJ databases">
        <authorList>
            <person name="Chen L."/>
            <person name="Zhuang W."/>
            <person name="Wang G."/>
        </authorList>
    </citation>
    <scope>NUCLEOTIDE SEQUENCE [LARGE SCALE GENOMIC DNA]</scope>
    <source>
        <strain evidence="9">GR20</strain>
    </source>
</reference>
<evidence type="ECO:0000313" key="9">
    <source>
        <dbReference type="Proteomes" id="UP000192277"/>
    </source>
</evidence>
<dbReference type="Gene3D" id="2.115.10.20">
    <property type="entry name" value="Glycosyl hydrolase domain, family 43"/>
    <property type="match status" value="1"/>
</dbReference>
<dbReference type="GO" id="GO:0016787">
    <property type="term" value="F:hydrolase activity"/>
    <property type="evidence" value="ECO:0007669"/>
    <property type="project" value="UniProtKB-KW"/>
</dbReference>
<evidence type="ECO:0000256" key="7">
    <source>
        <dbReference type="SAM" id="SignalP"/>
    </source>
</evidence>
<keyword evidence="9" id="KW-1185">Reference proteome</keyword>
<feature type="region of interest" description="Disordered" evidence="6">
    <location>
        <begin position="333"/>
        <end position="356"/>
    </location>
</feature>